<keyword evidence="3" id="KW-1185">Reference proteome</keyword>
<reference evidence="2 3" key="1">
    <citation type="submission" date="2021-03" db="EMBL/GenBank/DDBJ databases">
        <title>Sequencing the genomes of 1000 actinobacteria strains.</title>
        <authorList>
            <person name="Klenk H.-P."/>
        </authorList>
    </citation>
    <scope>NUCLEOTIDE SEQUENCE [LARGE SCALE GENOMIC DNA]</scope>
    <source>
        <strain evidence="2 3">DSM 44580</strain>
    </source>
</reference>
<dbReference type="EMBL" id="JAGIOO010000001">
    <property type="protein sequence ID" value="MBP2471580.1"/>
    <property type="molecule type" value="Genomic_DNA"/>
</dbReference>
<dbReference type="InterPro" id="IPR032710">
    <property type="entry name" value="NTF2-like_dom_sf"/>
</dbReference>
<dbReference type="RefSeq" id="WP_169733829.1">
    <property type="nucleotide sequence ID" value="NZ_JAGIOO010000001.1"/>
</dbReference>
<comment type="caution">
    <text evidence="2">The sequence shown here is derived from an EMBL/GenBank/DDBJ whole genome shotgun (WGS) entry which is preliminary data.</text>
</comment>
<name>A0ABS5A7B0_9PSEU</name>
<accession>A0ABS5A7B0</accession>
<sequence length="148" mass="15842">MTHDNEAIVRRAYELAEGGVLDGEGFAALFADDGVFRDMVNGETYRGAALGEVVVKMGKLLPDVHRELHKVTVMGDVVAIELSIRGTFLGEFETPAGVVKPTGATVDVPTADFWYLRDGKIQEFNCYPGVSVLLAQLGVAPDFAVAVA</sequence>
<proteinExistence type="predicted"/>
<evidence type="ECO:0000259" key="1">
    <source>
        <dbReference type="Pfam" id="PF12680"/>
    </source>
</evidence>
<dbReference type="Proteomes" id="UP001519363">
    <property type="component" value="Unassembled WGS sequence"/>
</dbReference>
<evidence type="ECO:0000313" key="3">
    <source>
        <dbReference type="Proteomes" id="UP001519363"/>
    </source>
</evidence>
<dbReference type="SUPFAM" id="SSF54427">
    <property type="entry name" value="NTF2-like"/>
    <property type="match status" value="1"/>
</dbReference>
<dbReference type="Pfam" id="PF12680">
    <property type="entry name" value="SnoaL_2"/>
    <property type="match status" value="1"/>
</dbReference>
<dbReference type="Gene3D" id="3.10.450.50">
    <property type="match status" value="1"/>
</dbReference>
<protein>
    <submittedName>
        <fullName evidence="2">Ketosteroid isomerase-like protein</fullName>
    </submittedName>
</protein>
<feature type="domain" description="SnoaL-like" evidence="1">
    <location>
        <begin position="9"/>
        <end position="123"/>
    </location>
</feature>
<evidence type="ECO:0000313" key="2">
    <source>
        <dbReference type="EMBL" id="MBP2471580.1"/>
    </source>
</evidence>
<organism evidence="2 3">
    <name type="scientific">Crossiella equi</name>
    <dbReference type="NCBI Taxonomy" id="130796"/>
    <lineage>
        <taxon>Bacteria</taxon>
        <taxon>Bacillati</taxon>
        <taxon>Actinomycetota</taxon>
        <taxon>Actinomycetes</taxon>
        <taxon>Pseudonocardiales</taxon>
        <taxon>Pseudonocardiaceae</taxon>
        <taxon>Crossiella</taxon>
    </lineage>
</organism>
<gene>
    <name evidence="2" type="ORF">JOF53_000452</name>
</gene>
<dbReference type="InterPro" id="IPR037401">
    <property type="entry name" value="SnoaL-like"/>
</dbReference>